<dbReference type="Proteomes" id="UP001338137">
    <property type="component" value="Unassembled WGS sequence"/>
</dbReference>
<proteinExistence type="inferred from homology"/>
<evidence type="ECO:0000256" key="2">
    <source>
        <dbReference type="ARBA" id="ARBA00023239"/>
    </source>
</evidence>
<reference evidence="4 5" key="1">
    <citation type="submission" date="2023-03" db="EMBL/GenBank/DDBJ databases">
        <title>Bacillus Genome Sequencing.</title>
        <authorList>
            <person name="Dunlap C."/>
        </authorList>
    </citation>
    <scope>NUCLEOTIDE SEQUENCE [LARGE SCALE GENOMIC DNA]</scope>
    <source>
        <strain evidence="4 5">BD-533</strain>
    </source>
</reference>
<protein>
    <submittedName>
        <fullName evidence="4">Dihydrodipicolinate synthase family protein</fullName>
    </submittedName>
</protein>
<name>A0ABU6G480_9BACL</name>
<dbReference type="SMART" id="SM01130">
    <property type="entry name" value="DHDPS"/>
    <property type="match status" value="1"/>
</dbReference>
<evidence type="ECO:0000313" key="4">
    <source>
        <dbReference type="EMBL" id="MEC0227668.1"/>
    </source>
</evidence>
<dbReference type="CDD" id="cd00408">
    <property type="entry name" value="DHDPS-like"/>
    <property type="match status" value="1"/>
</dbReference>
<accession>A0ABU6G480</accession>
<evidence type="ECO:0000313" key="5">
    <source>
        <dbReference type="Proteomes" id="UP001338137"/>
    </source>
</evidence>
<dbReference type="RefSeq" id="WP_326071969.1">
    <property type="nucleotide sequence ID" value="NZ_JARLKY010000023.1"/>
</dbReference>
<organism evidence="4 5">
    <name type="scientific">Paenibacillus alba</name>
    <dbReference type="NCBI Taxonomy" id="1197127"/>
    <lineage>
        <taxon>Bacteria</taxon>
        <taxon>Bacillati</taxon>
        <taxon>Bacillota</taxon>
        <taxon>Bacilli</taxon>
        <taxon>Bacillales</taxon>
        <taxon>Paenibacillaceae</taxon>
        <taxon>Paenibacillus</taxon>
    </lineage>
</organism>
<dbReference type="SUPFAM" id="SSF51569">
    <property type="entry name" value="Aldolase"/>
    <property type="match status" value="1"/>
</dbReference>
<dbReference type="EMBL" id="JARLKY010000023">
    <property type="protein sequence ID" value="MEC0227668.1"/>
    <property type="molecule type" value="Genomic_DNA"/>
</dbReference>
<dbReference type="PANTHER" id="PTHR12128">
    <property type="entry name" value="DIHYDRODIPICOLINATE SYNTHASE"/>
    <property type="match status" value="1"/>
</dbReference>
<evidence type="ECO:0000256" key="3">
    <source>
        <dbReference type="PIRNR" id="PIRNR001365"/>
    </source>
</evidence>
<dbReference type="PRINTS" id="PR00146">
    <property type="entry name" value="DHPICSNTHASE"/>
</dbReference>
<evidence type="ECO:0000256" key="1">
    <source>
        <dbReference type="ARBA" id="ARBA00007592"/>
    </source>
</evidence>
<dbReference type="Pfam" id="PF00701">
    <property type="entry name" value="DHDPS"/>
    <property type="match status" value="1"/>
</dbReference>
<dbReference type="InterPro" id="IPR013785">
    <property type="entry name" value="Aldolase_TIM"/>
</dbReference>
<keyword evidence="5" id="KW-1185">Reference proteome</keyword>
<dbReference type="Gene3D" id="3.20.20.70">
    <property type="entry name" value="Aldolase class I"/>
    <property type="match status" value="1"/>
</dbReference>
<sequence length="307" mass="35019">MNIRKEQDQVEIKGVFPIMAPPFQMDGEIDWEDFRDLIHHLSKSGIQGLTMFGIASEFYKFTDFERKELAAAFVHGLQGTGVRSVLSVTDHSTEVAIKRAREYEAIGADALMLLPPFFLRPSMEAIKEHIRAVLSAVTIPVLVQYAPSETNVEIAIDELIEIYDAFPNVVFKIESNPPMDTISGILQERQQAVIMNGYAGLYMLDVLQAGGKGVMPGCSFAEIYVEIYRLYQEGSESEARQLHQKLLTYISRWMKDCEYIIQVEKNILQQRGLIKTDYCRKPSYPLNLEDMDLIHKFLEEFGPILNR</sequence>
<comment type="caution">
    <text evidence="4">The sequence shown here is derived from an EMBL/GenBank/DDBJ whole genome shotgun (WGS) entry which is preliminary data.</text>
</comment>
<dbReference type="PIRSF" id="PIRSF001365">
    <property type="entry name" value="DHDPS"/>
    <property type="match status" value="1"/>
</dbReference>
<dbReference type="PANTHER" id="PTHR12128:SF66">
    <property type="entry name" value="4-HYDROXY-2-OXOGLUTARATE ALDOLASE, MITOCHONDRIAL"/>
    <property type="match status" value="1"/>
</dbReference>
<gene>
    <name evidence="4" type="ORF">P4I72_11085</name>
</gene>
<keyword evidence="2 3" id="KW-0456">Lyase</keyword>
<comment type="similarity">
    <text evidence="1 3">Belongs to the DapA family.</text>
</comment>
<dbReference type="InterPro" id="IPR002220">
    <property type="entry name" value="DapA-like"/>
</dbReference>